<dbReference type="EMBL" id="JAEUGD010000031">
    <property type="protein sequence ID" value="MBL6446679.1"/>
    <property type="molecule type" value="Genomic_DNA"/>
</dbReference>
<evidence type="ECO:0000313" key="3">
    <source>
        <dbReference type="Proteomes" id="UP000614216"/>
    </source>
</evidence>
<evidence type="ECO:0008006" key="4">
    <source>
        <dbReference type="Google" id="ProtNLM"/>
    </source>
</evidence>
<dbReference type="RefSeq" id="WP_202856214.1">
    <property type="nucleotide sequence ID" value="NZ_JAEUGD010000031.1"/>
</dbReference>
<name>A0A937FVE7_9BACT</name>
<evidence type="ECO:0000256" key="1">
    <source>
        <dbReference type="SAM" id="Phobius"/>
    </source>
</evidence>
<feature type="transmembrane region" description="Helical" evidence="1">
    <location>
        <begin position="12"/>
        <end position="30"/>
    </location>
</feature>
<comment type="caution">
    <text evidence="2">The sequence shown here is derived from an EMBL/GenBank/DDBJ whole genome shotgun (WGS) entry which is preliminary data.</text>
</comment>
<organism evidence="2 3">
    <name type="scientific">Fulvivirga marina</name>
    <dbReference type="NCBI Taxonomy" id="2494733"/>
    <lineage>
        <taxon>Bacteria</taxon>
        <taxon>Pseudomonadati</taxon>
        <taxon>Bacteroidota</taxon>
        <taxon>Cytophagia</taxon>
        <taxon>Cytophagales</taxon>
        <taxon>Fulvivirgaceae</taxon>
        <taxon>Fulvivirga</taxon>
    </lineage>
</organism>
<keyword evidence="1" id="KW-0812">Transmembrane</keyword>
<keyword evidence="3" id="KW-1185">Reference proteome</keyword>
<sequence>MKWMYQIAQKSKAAIALAIVFFIMLLTNIVDKSHFSALQKAFTTVYEDRLVVENYIYKLSVLFNQKKMLIEKNGDASTQHDNSIQQLIWKYGKTQLTSDEAIYFKKLQADIQQLNMLEQQYISMPEPHLISRIEQQHKNISTHLGVLSDIQLTETRRILKNSDQLIASSNFNSYLEISSIIVIGLIIQALIYTSKSIRPRFRQNSQLN</sequence>
<protein>
    <recommendedName>
        <fullName evidence="4">Chemotaxis methyl-accepting receptor HlyB-like 4HB MCP domain-containing protein</fullName>
    </recommendedName>
</protein>
<dbReference type="AlphaFoldDB" id="A0A937FVE7"/>
<dbReference type="Proteomes" id="UP000614216">
    <property type="component" value="Unassembled WGS sequence"/>
</dbReference>
<keyword evidence="1" id="KW-0472">Membrane</keyword>
<feature type="transmembrane region" description="Helical" evidence="1">
    <location>
        <begin position="174"/>
        <end position="193"/>
    </location>
</feature>
<evidence type="ECO:0000313" key="2">
    <source>
        <dbReference type="EMBL" id="MBL6446679.1"/>
    </source>
</evidence>
<gene>
    <name evidence="2" type="ORF">JMN32_10175</name>
</gene>
<reference evidence="2" key="1">
    <citation type="submission" date="2021-01" db="EMBL/GenBank/DDBJ databases">
        <title>Fulvivirga kasyanovii gen. nov., sp nov., a novel member of the phylum Bacteroidetes isolated from seawater in a mussel farm.</title>
        <authorList>
            <person name="Zhao L.-H."/>
            <person name="Wang Z.-J."/>
        </authorList>
    </citation>
    <scope>NUCLEOTIDE SEQUENCE</scope>
    <source>
        <strain evidence="2">29W222</strain>
    </source>
</reference>
<accession>A0A937FVE7</accession>
<keyword evidence="1" id="KW-1133">Transmembrane helix</keyword>
<proteinExistence type="predicted"/>